<name>A0A8J6BD37_ZIZPA</name>
<sequence>MRNPSMKATFTLFNSTAKTSQVLVPIRRRLQRRPAAVRSADPPPSAALAHASAAVCLTGSCFCRGSRDVYCFPSISRRRSAGLPGRAPSATAPFAPPLRCPEAVHRPCRWRPFFHLCGRPIEKAGMWLVLERGPHS</sequence>
<reference evidence="1" key="1">
    <citation type="journal article" date="2021" name="bioRxiv">
        <title>Whole Genome Assembly and Annotation of Northern Wild Rice, Zizania palustris L., Supports a Whole Genome Duplication in the Zizania Genus.</title>
        <authorList>
            <person name="Haas M."/>
            <person name="Kono T."/>
            <person name="Macchietto M."/>
            <person name="Millas R."/>
            <person name="McGilp L."/>
            <person name="Shao M."/>
            <person name="Duquette J."/>
            <person name="Hirsch C.N."/>
            <person name="Kimball J."/>
        </authorList>
    </citation>
    <scope>NUCLEOTIDE SEQUENCE</scope>
    <source>
        <tissue evidence="1">Fresh leaf tissue</tissue>
    </source>
</reference>
<comment type="caution">
    <text evidence="1">The sequence shown here is derived from an EMBL/GenBank/DDBJ whole genome shotgun (WGS) entry which is preliminary data.</text>
</comment>
<proteinExistence type="predicted"/>
<evidence type="ECO:0000313" key="1">
    <source>
        <dbReference type="EMBL" id="KAG8084989.1"/>
    </source>
</evidence>
<evidence type="ECO:0000313" key="2">
    <source>
        <dbReference type="Proteomes" id="UP000729402"/>
    </source>
</evidence>
<dbReference type="AlphaFoldDB" id="A0A8J6BD37"/>
<organism evidence="1 2">
    <name type="scientific">Zizania palustris</name>
    <name type="common">Northern wild rice</name>
    <dbReference type="NCBI Taxonomy" id="103762"/>
    <lineage>
        <taxon>Eukaryota</taxon>
        <taxon>Viridiplantae</taxon>
        <taxon>Streptophyta</taxon>
        <taxon>Embryophyta</taxon>
        <taxon>Tracheophyta</taxon>
        <taxon>Spermatophyta</taxon>
        <taxon>Magnoliopsida</taxon>
        <taxon>Liliopsida</taxon>
        <taxon>Poales</taxon>
        <taxon>Poaceae</taxon>
        <taxon>BOP clade</taxon>
        <taxon>Oryzoideae</taxon>
        <taxon>Oryzeae</taxon>
        <taxon>Zizaniinae</taxon>
        <taxon>Zizania</taxon>
    </lineage>
</organism>
<gene>
    <name evidence="1" type="ORF">GUJ93_ZPchr0010g9377</name>
</gene>
<dbReference type="EMBL" id="JAAALK010000082">
    <property type="protein sequence ID" value="KAG8084989.1"/>
    <property type="molecule type" value="Genomic_DNA"/>
</dbReference>
<accession>A0A8J6BD37</accession>
<keyword evidence="2" id="KW-1185">Reference proteome</keyword>
<reference evidence="1" key="2">
    <citation type="submission" date="2021-02" db="EMBL/GenBank/DDBJ databases">
        <authorList>
            <person name="Kimball J.A."/>
            <person name="Haas M.W."/>
            <person name="Macchietto M."/>
            <person name="Kono T."/>
            <person name="Duquette J."/>
            <person name="Shao M."/>
        </authorList>
    </citation>
    <scope>NUCLEOTIDE SEQUENCE</scope>
    <source>
        <tissue evidence="1">Fresh leaf tissue</tissue>
    </source>
</reference>
<dbReference type="Proteomes" id="UP000729402">
    <property type="component" value="Unassembled WGS sequence"/>
</dbReference>
<protein>
    <submittedName>
        <fullName evidence="1">Uncharacterized protein</fullName>
    </submittedName>
</protein>